<organism evidence="2 3">
    <name type="scientific">Adineta steineri</name>
    <dbReference type="NCBI Taxonomy" id="433720"/>
    <lineage>
        <taxon>Eukaryota</taxon>
        <taxon>Metazoa</taxon>
        <taxon>Spiralia</taxon>
        <taxon>Gnathifera</taxon>
        <taxon>Rotifera</taxon>
        <taxon>Eurotatoria</taxon>
        <taxon>Bdelloidea</taxon>
        <taxon>Adinetida</taxon>
        <taxon>Adinetidae</taxon>
        <taxon>Adineta</taxon>
    </lineage>
</organism>
<dbReference type="EMBL" id="CAJOAY010025349">
    <property type="protein sequence ID" value="CAF4382499.1"/>
    <property type="molecule type" value="Genomic_DNA"/>
</dbReference>
<feature type="region of interest" description="Disordered" evidence="1">
    <location>
        <begin position="1"/>
        <end position="27"/>
    </location>
</feature>
<evidence type="ECO:0000256" key="1">
    <source>
        <dbReference type="SAM" id="MobiDB-lite"/>
    </source>
</evidence>
<protein>
    <submittedName>
        <fullName evidence="2">Uncharacterized protein</fullName>
    </submittedName>
</protein>
<sequence>SDTYDSDVSQDDNNNNNNDEEDLPSSLTNDDLRYKLIYIYKRFQLNSINDLIIFVSFFKRHQLFDISTLSMTKTSDEMFTYDLFSLSSSHIGELANDLGYSTINTIEQ</sequence>
<comment type="caution">
    <text evidence="2">The sequence shown here is derived from an EMBL/GenBank/DDBJ whole genome shotgun (WGS) entry which is preliminary data.</text>
</comment>
<evidence type="ECO:0000313" key="3">
    <source>
        <dbReference type="Proteomes" id="UP000663881"/>
    </source>
</evidence>
<feature type="compositionally biased region" description="Acidic residues" evidence="1">
    <location>
        <begin position="1"/>
        <end position="10"/>
    </location>
</feature>
<feature type="non-terminal residue" evidence="2">
    <location>
        <position position="1"/>
    </location>
</feature>
<gene>
    <name evidence="2" type="ORF">OKA104_LOCUS50433</name>
</gene>
<proteinExistence type="predicted"/>
<dbReference type="AlphaFoldDB" id="A0A820N3B7"/>
<evidence type="ECO:0000313" key="2">
    <source>
        <dbReference type="EMBL" id="CAF4382499.1"/>
    </source>
</evidence>
<accession>A0A820N3B7</accession>
<dbReference type="Proteomes" id="UP000663881">
    <property type="component" value="Unassembled WGS sequence"/>
</dbReference>
<reference evidence="2" key="1">
    <citation type="submission" date="2021-02" db="EMBL/GenBank/DDBJ databases">
        <authorList>
            <person name="Nowell W R."/>
        </authorList>
    </citation>
    <scope>NUCLEOTIDE SEQUENCE</scope>
</reference>
<name>A0A820N3B7_9BILA</name>